<feature type="region of interest" description="Disordered" evidence="1">
    <location>
        <begin position="270"/>
        <end position="308"/>
    </location>
</feature>
<reference evidence="3 4" key="1">
    <citation type="journal article" date="2018" name="MBio">
        <title>Comparative Genomics Reveals the Core Gene Toolbox for the Fungus-Insect Symbiosis.</title>
        <authorList>
            <person name="Wang Y."/>
            <person name="Stata M."/>
            <person name="Wang W."/>
            <person name="Stajich J.E."/>
            <person name="White M.M."/>
            <person name="Moncalvo J.M."/>
        </authorList>
    </citation>
    <scope>NUCLEOTIDE SEQUENCE [LARGE SCALE GENOMIC DNA]</scope>
    <source>
        <strain evidence="3 4">AUS-77-4</strain>
    </source>
</reference>
<dbReference type="AlphaFoldDB" id="A0A2T9YFS6"/>
<evidence type="ECO:0000256" key="1">
    <source>
        <dbReference type="SAM" id="MobiDB-lite"/>
    </source>
</evidence>
<dbReference type="STRING" id="61424.A0A2T9YFS6"/>
<dbReference type="Pfam" id="PF01738">
    <property type="entry name" value="DLH"/>
    <property type="match status" value="1"/>
</dbReference>
<comment type="caution">
    <text evidence="3">The sequence shown here is derived from an EMBL/GenBank/DDBJ whole genome shotgun (WGS) entry which is preliminary data.</text>
</comment>
<dbReference type="GO" id="GO:0016787">
    <property type="term" value="F:hydrolase activity"/>
    <property type="evidence" value="ECO:0007669"/>
    <property type="project" value="InterPro"/>
</dbReference>
<protein>
    <recommendedName>
        <fullName evidence="2">Dienelactone hydrolase domain-containing protein</fullName>
    </recommendedName>
</protein>
<dbReference type="Gene3D" id="3.40.50.1820">
    <property type="entry name" value="alpha/beta hydrolase"/>
    <property type="match status" value="1"/>
</dbReference>
<accession>A0A2T9YFS6</accession>
<name>A0A2T9YFS6_9FUNG</name>
<feature type="compositionally biased region" description="Basic and acidic residues" evidence="1">
    <location>
        <begin position="271"/>
        <end position="282"/>
    </location>
</feature>
<dbReference type="PANTHER" id="PTHR47668:SF1">
    <property type="entry name" value="DIENELACTONE HYDROLASE DOMAIN-CONTAINING PROTEIN-RELATED"/>
    <property type="match status" value="1"/>
</dbReference>
<proteinExistence type="predicted"/>
<organism evidence="3 4">
    <name type="scientific">Furculomyces boomerangus</name>
    <dbReference type="NCBI Taxonomy" id="61424"/>
    <lineage>
        <taxon>Eukaryota</taxon>
        <taxon>Fungi</taxon>
        <taxon>Fungi incertae sedis</taxon>
        <taxon>Zoopagomycota</taxon>
        <taxon>Kickxellomycotina</taxon>
        <taxon>Harpellomycetes</taxon>
        <taxon>Harpellales</taxon>
        <taxon>Harpellaceae</taxon>
        <taxon>Furculomyces</taxon>
    </lineage>
</organism>
<evidence type="ECO:0000313" key="3">
    <source>
        <dbReference type="EMBL" id="PVU91159.1"/>
    </source>
</evidence>
<keyword evidence="4" id="KW-1185">Reference proteome</keyword>
<dbReference type="InterPro" id="IPR029058">
    <property type="entry name" value="AB_hydrolase_fold"/>
</dbReference>
<feature type="domain" description="Dienelactone hydrolase" evidence="2">
    <location>
        <begin position="50"/>
        <end position="248"/>
    </location>
</feature>
<gene>
    <name evidence="3" type="ORF">BB559_004259</name>
</gene>
<sequence>MTERHLPYPINDTSIVVKYDKPSQYDLVPTVPVQTNYVPIGEKFTIHEGFDCYITGSKDSKAAILFFYDVFGYSNNVFQEADILGQCGYRVMVPNFWLNEPFLPELLGDEIIFKACEVRAYYPRTKKNIEAAKKYLIETEHFENIFVVGECLGGKIAKNTSENDDFYIGCGVIHPSLVNNDDLAKSNVPIVIISGSNDPDYTDGINAIGKKSFGEFSYYKVFPDVFHGWLSALADFSNPIISKRANESLSIIATYFDQILKARLSNPKATKRLDQSKNKTDASSKQATITSQKKDPRKNYTYSGMPEN</sequence>
<evidence type="ECO:0000259" key="2">
    <source>
        <dbReference type="Pfam" id="PF01738"/>
    </source>
</evidence>
<dbReference type="InterPro" id="IPR002925">
    <property type="entry name" value="Dienelactn_hydro"/>
</dbReference>
<dbReference type="EMBL" id="MBFT01000440">
    <property type="protein sequence ID" value="PVU91159.1"/>
    <property type="molecule type" value="Genomic_DNA"/>
</dbReference>
<dbReference type="OrthoDB" id="17560at2759"/>
<dbReference type="Proteomes" id="UP000245699">
    <property type="component" value="Unassembled WGS sequence"/>
</dbReference>
<dbReference type="SUPFAM" id="SSF53474">
    <property type="entry name" value="alpha/beta-Hydrolases"/>
    <property type="match status" value="1"/>
</dbReference>
<evidence type="ECO:0000313" key="4">
    <source>
        <dbReference type="Proteomes" id="UP000245699"/>
    </source>
</evidence>
<dbReference type="PANTHER" id="PTHR47668">
    <property type="entry name" value="DIENELACTONE HYDROLASE FAMILY PROTEIN (AFU_ORTHOLOGUE AFUA_6G01940)"/>
    <property type="match status" value="1"/>
</dbReference>